<organism evidence="1 2">
    <name type="scientific">Chaenocephalus aceratus</name>
    <name type="common">Blackfin icefish</name>
    <name type="synonym">Chaenichthys aceratus</name>
    <dbReference type="NCBI Taxonomy" id="36190"/>
    <lineage>
        <taxon>Eukaryota</taxon>
        <taxon>Metazoa</taxon>
        <taxon>Chordata</taxon>
        <taxon>Craniata</taxon>
        <taxon>Vertebrata</taxon>
        <taxon>Euteleostomi</taxon>
        <taxon>Actinopterygii</taxon>
        <taxon>Neopterygii</taxon>
        <taxon>Teleostei</taxon>
        <taxon>Neoteleostei</taxon>
        <taxon>Acanthomorphata</taxon>
        <taxon>Eupercaria</taxon>
        <taxon>Perciformes</taxon>
        <taxon>Notothenioidei</taxon>
        <taxon>Channichthyidae</taxon>
        <taxon>Chaenocephalus</taxon>
    </lineage>
</organism>
<protein>
    <submittedName>
        <fullName evidence="1">Uncharacterized protein</fullName>
    </submittedName>
</protein>
<dbReference type="Proteomes" id="UP001057452">
    <property type="component" value="Chromosome 20"/>
</dbReference>
<comment type="caution">
    <text evidence="1">The sequence shown here is derived from an EMBL/GenBank/DDBJ whole genome shotgun (WGS) entry which is preliminary data.</text>
</comment>
<name>A0ACB9W276_CHAAC</name>
<evidence type="ECO:0000313" key="2">
    <source>
        <dbReference type="Proteomes" id="UP001057452"/>
    </source>
</evidence>
<keyword evidence="2" id="KW-1185">Reference proteome</keyword>
<proteinExistence type="predicted"/>
<gene>
    <name evidence="1" type="ORF">KUCAC02_017200</name>
</gene>
<sequence length="104" mass="11715">MVQDQLVKLMSPTKRRAGRLRTGGRAIILTVENRGLSVLQLNVEGLTTAKLEVLRHLADSNGAAVLLLQETHLHTRQHPQDPWVPSRWVHLQQATRCSNNVRPD</sequence>
<reference evidence="1" key="1">
    <citation type="submission" date="2022-05" db="EMBL/GenBank/DDBJ databases">
        <title>Chromosome-level genome of Chaenocephalus aceratus.</title>
        <authorList>
            <person name="Park H."/>
        </authorList>
    </citation>
    <scope>NUCLEOTIDE SEQUENCE</scope>
    <source>
        <strain evidence="1">KU_202001</strain>
    </source>
</reference>
<accession>A0ACB9W276</accession>
<evidence type="ECO:0000313" key="1">
    <source>
        <dbReference type="EMBL" id="KAI4806373.1"/>
    </source>
</evidence>
<dbReference type="EMBL" id="CM043804">
    <property type="protein sequence ID" value="KAI4806373.1"/>
    <property type="molecule type" value="Genomic_DNA"/>
</dbReference>